<evidence type="ECO:0000256" key="6">
    <source>
        <dbReference type="ARBA" id="ARBA00023136"/>
    </source>
</evidence>
<dbReference type="RefSeq" id="WP_303730968.1">
    <property type="nucleotide sequence ID" value="NZ_DULP01000203.1"/>
</dbReference>
<dbReference type="InterPro" id="IPR027417">
    <property type="entry name" value="P-loop_NTPase"/>
</dbReference>
<keyword evidence="5 7" id="KW-1133">Transmembrane helix</keyword>
<dbReference type="SUPFAM" id="SSF90123">
    <property type="entry name" value="ABC transporter transmembrane region"/>
    <property type="match status" value="1"/>
</dbReference>
<keyword evidence="4 10" id="KW-0067">ATP-binding</keyword>
<sequence length="569" mass="60996">MRNRTAALLIRALFGGAPRPWLVAVMAPALPGLGLLLVTSLAAALLGLVPPWLSKLLIDRGLIGQDWDAVRHYVLLTLLAGTVILAGSVANSLLHLHFSARMLTALRQRLFDAALHRRIERPPLTVGEVMSRLDGDSAEIQRFAFDTLLAAVSSVFRLVGGAAMLFLLDWRLALVPLLAAPLNLAFLSWARPRTRSRADELRATRGELAAYMTESLVALPTLRVLAGQQARAEGFAPLQSRQVALLMRQRRWAELVNLVPQFSAALVRAAVLLGGAWLIIRGDWQIGSLIAFLGYLGMMVGPIQNLLGLYHAQAVAQVALARLDDLADAGADERGGRSPGPGQGALQLVRARAVNGWHDPVDLKIAPGSLVLIDGPSGIGKSSLAGLFARIALPAPGAQAFLDGCDIQQLDPATLRRNVAIVPQAVALFRGTVAQNLWLAMPGASDAVIRDALDLVGLETEADMRIDEAGRNLSGGQRQRIALARALLLPFRVLVLDECLSEVDAPTTRRILAAIRARFPDRTIIVIAHAGPARELAFDQVVALAPARVLRSAPGGTPHQREKARENAV</sequence>
<evidence type="ECO:0000256" key="4">
    <source>
        <dbReference type="ARBA" id="ARBA00022840"/>
    </source>
</evidence>
<evidence type="ECO:0000313" key="10">
    <source>
        <dbReference type="EMBL" id="HHW34975.1"/>
    </source>
</evidence>
<feature type="transmembrane region" description="Helical" evidence="7">
    <location>
        <begin position="255"/>
        <end position="280"/>
    </location>
</feature>
<feature type="transmembrane region" description="Helical" evidence="7">
    <location>
        <begin position="173"/>
        <end position="190"/>
    </location>
</feature>
<evidence type="ECO:0000256" key="2">
    <source>
        <dbReference type="ARBA" id="ARBA00022692"/>
    </source>
</evidence>
<dbReference type="CDD" id="cd07346">
    <property type="entry name" value="ABC_6TM_exporters"/>
    <property type="match status" value="1"/>
</dbReference>
<feature type="transmembrane region" description="Helical" evidence="7">
    <location>
        <begin position="21"/>
        <end position="53"/>
    </location>
</feature>
<gene>
    <name evidence="10" type="ORF">GXX24_12675</name>
</gene>
<dbReference type="GO" id="GO:0005524">
    <property type="term" value="F:ATP binding"/>
    <property type="evidence" value="ECO:0007669"/>
    <property type="project" value="UniProtKB-KW"/>
</dbReference>
<evidence type="ECO:0000256" key="3">
    <source>
        <dbReference type="ARBA" id="ARBA00022741"/>
    </source>
</evidence>
<accession>A0A832PPS8</accession>
<name>A0A832PPS8_9RHOB</name>
<dbReference type="InterPro" id="IPR017871">
    <property type="entry name" value="ABC_transporter-like_CS"/>
</dbReference>
<dbReference type="CDD" id="cd03228">
    <property type="entry name" value="ABCC_MRP_Like"/>
    <property type="match status" value="1"/>
</dbReference>
<dbReference type="Pfam" id="PF00005">
    <property type="entry name" value="ABC_tran"/>
    <property type="match status" value="1"/>
</dbReference>
<feature type="transmembrane region" description="Helical" evidence="7">
    <location>
        <begin position="73"/>
        <end position="94"/>
    </location>
</feature>
<dbReference type="Gene3D" id="1.20.1560.10">
    <property type="entry name" value="ABC transporter type 1, transmembrane domain"/>
    <property type="match status" value="1"/>
</dbReference>
<dbReference type="AlphaFoldDB" id="A0A832PPS8"/>
<protein>
    <submittedName>
        <fullName evidence="10">ABC transporter ATP-binding protein</fullName>
    </submittedName>
</protein>
<evidence type="ECO:0000259" key="9">
    <source>
        <dbReference type="PROSITE" id="PS50929"/>
    </source>
</evidence>
<dbReference type="PANTHER" id="PTHR24221">
    <property type="entry name" value="ATP-BINDING CASSETTE SUB-FAMILY B"/>
    <property type="match status" value="1"/>
</dbReference>
<comment type="subcellular location">
    <subcellularLocation>
        <location evidence="1">Cell membrane</location>
        <topology evidence="1">Multi-pass membrane protein</topology>
    </subcellularLocation>
</comment>
<dbReference type="Gene3D" id="3.40.50.300">
    <property type="entry name" value="P-loop containing nucleotide triphosphate hydrolases"/>
    <property type="match status" value="1"/>
</dbReference>
<organism evidence="10 11">
    <name type="scientific">Paracoccus solventivorans</name>
    <dbReference type="NCBI Taxonomy" id="53463"/>
    <lineage>
        <taxon>Bacteria</taxon>
        <taxon>Pseudomonadati</taxon>
        <taxon>Pseudomonadota</taxon>
        <taxon>Alphaproteobacteria</taxon>
        <taxon>Rhodobacterales</taxon>
        <taxon>Paracoccaceae</taxon>
        <taxon>Paracoccus</taxon>
    </lineage>
</organism>
<feature type="transmembrane region" description="Helical" evidence="7">
    <location>
        <begin position="148"/>
        <end position="167"/>
    </location>
</feature>
<dbReference type="GO" id="GO:0016887">
    <property type="term" value="F:ATP hydrolysis activity"/>
    <property type="evidence" value="ECO:0007669"/>
    <property type="project" value="InterPro"/>
</dbReference>
<dbReference type="Proteomes" id="UP000580830">
    <property type="component" value="Unassembled WGS sequence"/>
</dbReference>
<feature type="domain" description="ABC transmembrane type-1" evidence="9">
    <location>
        <begin position="35"/>
        <end position="312"/>
    </location>
</feature>
<dbReference type="Pfam" id="PF00664">
    <property type="entry name" value="ABC_membrane"/>
    <property type="match status" value="1"/>
</dbReference>
<evidence type="ECO:0000256" key="7">
    <source>
        <dbReference type="SAM" id="Phobius"/>
    </source>
</evidence>
<dbReference type="InterPro" id="IPR003593">
    <property type="entry name" value="AAA+_ATPase"/>
</dbReference>
<dbReference type="EMBL" id="DULP01000203">
    <property type="protein sequence ID" value="HHW34975.1"/>
    <property type="molecule type" value="Genomic_DNA"/>
</dbReference>
<dbReference type="PROSITE" id="PS00211">
    <property type="entry name" value="ABC_TRANSPORTER_1"/>
    <property type="match status" value="1"/>
</dbReference>
<evidence type="ECO:0000313" key="11">
    <source>
        <dbReference type="Proteomes" id="UP000580830"/>
    </source>
</evidence>
<dbReference type="PROSITE" id="PS50929">
    <property type="entry name" value="ABC_TM1F"/>
    <property type="match status" value="1"/>
</dbReference>
<dbReference type="InterPro" id="IPR039421">
    <property type="entry name" value="Type_1_exporter"/>
</dbReference>
<reference evidence="10 11" key="1">
    <citation type="journal article" date="2020" name="Biotechnol. Biofuels">
        <title>New insights from the biogas microbiome by comprehensive genome-resolved metagenomics of nearly 1600 species originating from multiple anaerobic digesters.</title>
        <authorList>
            <person name="Campanaro S."/>
            <person name="Treu L."/>
            <person name="Rodriguez-R L.M."/>
            <person name="Kovalovszki A."/>
            <person name="Ziels R.M."/>
            <person name="Maus I."/>
            <person name="Zhu X."/>
            <person name="Kougias P.G."/>
            <person name="Basile A."/>
            <person name="Luo G."/>
            <person name="Schluter A."/>
            <person name="Konstantinidis K.T."/>
            <person name="Angelidaki I."/>
        </authorList>
    </citation>
    <scope>NUCLEOTIDE SEQUENCE [LARGE SCALE GENOMIC DNA]</scope>
    <source>
        <strain evidence="10">AS04akNAM_125</strain>
    </source>
</reference>
<dbReference type="InterPro" id="IPR036640">
    <property type="entry name" value="ABC1_TM_sf"/>
</dbReference>
<dbReference type="GO" id="GO:0034040">
    <property type="term" value="F:ATPase-coupled lipid transmembrane transporter activity"/>
    <property type="evidence" value="ECO:0007669"/>
    <property type="project" value="TreeGrafter"/>
</dbReference>
<dbReference type="GO" id="GO:0005886">
    <property type="term" value="C:plasma membrane"/>
    <property type="evidence" value="ECO:0007669"/>
    <property type="project" value="UniProtKB-SubCell"/>
</dbReference>
<feature type="domain" description="ABC transporter" evidence="8">
    <location>
        <begin position="321"/>
        <end position="569"/>
    </location>
</feature>
<dbReference type="InterPro" id="IPR003439">
    <property type="entry name" value="ABC_transporter-like_ATP-bd"/>
</dbReference>
<dbReference type="SMART" id="SM00382">
    <property type="entry name" value="AAA"/>
    <property type="match status" value="1"/>
</dbReference>
<dbReference type="PROSITE" id="PS50893">
    <property type="entry name" value="ABC_TRANSPORTER_2"/>
    <property type="match status" value="1"/>
</dbReference>
<keyword evidence="6 7" id="KW-0472">Membrane</keyword>
<keyword evidence="3" id="KW-0547">Nucleotide-binding</keyword>
<comment type="caution">
    <text evidence="10">The sequence shown here is derived from an EMBL/GenBank/DDBJ whole genome shotgun (WGS) entry which is preliminary data.</text>
</comment>
<dbReference type="InterPro" id="IPR011527">
    <property type="entry name" value="ABC1_TM_dom"/>
</dbReference>
<dbReference type="PANTHER" id="PTHR24221:SF654">
    <property type="entry name" value="ATP-BINDING CASSETTE SUB-FAMILY B MEMBER 6"/>
    <property type="match status" value="1"/>
</dbReference>
<dbReference type="GO" id="GO:0140359">
    <property type="term" value="F:ABC-type transporter activity"/>
    <property type="evidence" value="ECO:0007669"/>
    <property type="project" value="InterPro"/>
</dbReference>
<proteinExistence type="predicted"/>
<feature type="transmembrane region" description="Helical" evidence="7">
    <location>
        <begin position="286"/>
        <end position="307"/>
    </location>
</feature>
<evidence type="ECO:0000256" key="5">
    <source>
        <dbReference type="ARBA" id="ARBA00022989"/>
    </source>
</evidence>
<dbReference type="SUPFAM" id="SSF52540">
    <property type="entry name" value="P-loop containing nucleoside triphosphate hydrolases"/>
    <property type="match status" value="1"/>
</dbReference>
<evidence type="ECO:0000259" key="8">
    <source>
        <dbReference type="PROSITE" id="PS50893"/>
    </source>
</evidence>
<keyword evidence="2 7" id="KW-0812">Transmembrane</keyword>
<evidence type="ECO:0000256" key="1">
    <source>
        <dbReference type="ARBA" id="ARBA00004651"/>
    </source>
</evidence>